<keyword evidence="3" id="KW-1185">Reference proteome</keyword>
<protein>
    <submittedName>
        <fullName evidence="2">Uncharacterized protein</fullName>
    </submittedName>
</protein>
<feature type="transmembrane region" description="Helical" evidence="1">
    <location>
        <begin position="47"/>
        <end position="66"/>
    </location>
</feature>
<organism evidence="2 3">
    <name type="scientific">Nocardioides antri</name>
    <dbReference type="NCBI Taxonomy" id="2607659"/>
    <lineage>
        <taxon>Bacteria</taxon>
        <taxon>Bacillati</taxon>
        <taxon>Actinomycetota</taxon>
        <taxon>Actinomycetes</taxon>
        <taxon>Propionibacteriales</taxon>
        <taxon>Nocardioidaceae</taxon>
        <taxon>Nocardioides</taxon>
    </lineage>
</organism>
<evidence type="ECO:0000313" key="3">
    <source>
        <dbReference type="Proteomes" id="UP000324351"/>
    </source>
</evidence>
<dbReference type="Pfam" id="PF19700">
    <property type="entry name" value="DUF6198"/>
    <property type="match status" value="1"/>
</dbReference>
<sequence>MPSLGRFALLLGGCVVLGIGVALLLTADLGSDGYSTLVYGISVALDLPFWLANLAVGVAFVALAAARKVYPGVGTVVQVALVGGTVSLGLALLSTPDGWAGRIGLLVLAFPVLAIGIATYLGSQTGAGPAEGAGLAWDPPVPFRWSYSAVQGGGALVGWLLGATIGAGTIAVIVLLGPLVDLAARLLQVDVHQGRPTEG</sequence>
<reference evidence="2 3" key="2">
    <citation type="submission" date="2019-09" db="EMBL/GenBank/DDBJ databases">
        <authorList>
            <person name="Jin C."/>
        </authorList>
    </citation>
    <scope>NUCLEOTIDE SEQUENCE [LARGE SCALE GENOMIC DNA]</scope>
    <source>
        <strain evidence="2 3">BN140041</strain>
    </source>
</reference>
<accession>A0A5B1M5P7</accession>
<evidence type="ECO:0000256" key="1">
    <source>
        <dbReference type="SAM" id="Phobius"/>
    </source>
</evidence>
<proteinExistence type="predicted"/>
<feature type="transmembrane region" description="Helical" evidence="1">
    <location>
        <begin position="156"/>
        <end position="180"/>
    </location>
</feature>
<dbReference type="RefSeq" id="WP_149750448.1">
    <property type="nucleotide sequence ID" value="NZ_VUJW01000003.1"/>
</dbReference>
<dbReference type="AlphaFoldDB" id="A0A5B1M5P7"/>
<feature type="transmembrane region" description="Helical" evidence="1">
    <location>
        <begin position="73"/>
        <end position="93"/>
    </location>
</feature>
<name>A0A5B1M5P7_9ACTN</name>
<feature type="transmembrane region" description="Helical" evidence="1">
    <location>
        <begin position="7"/>
        <end position="27"/>
    </location>
</feature>
<dbReference type="PANTHER" id="PTHR40078:SF1">
    <property type="entry name" value="INTEGRAL MEMBRANE PROTEIN"/>
    <property type="match status" value="1"/>
</dbReference>
<feature type="transmembrane region" description="Helical" evidence="1">
    <location>
        <begin position="99"/>
        <end position="121"/>
    </location>
</feature>
<comment type="caution">
    <text evidence="2">The sequence shown here is derived from an EMBL/GenBank/DDBJ whole genome shotgun (WGS) entry which is preliminary data.</text>
</comment>
<dbReference type="InterPro" id="IPR038750">
    <property type="entry name" value="YczE/YyaS-like"/>
</dbReference>
<keyword evidence="1" id="KW-0812">Transmembrane</keyword>
<keyword evidence="1" id="KW-0472">Membrane</keyword>
<keyword evidence="1" id="KW-1133">Transmembrane helix</keyword>
<gene>
    <name evidence="2" type="ORF">F0U47_11165</name>
</gene>
<dbReference type="Proteomes" id="UP000324351">
    <property type="component" value="Unassembled WGS sequence"/>
</dbReference>
<dbReference type="EMBL" id="VUJW01000003">
    <property type="protein sequence ID" value="KAA1427956.1"/>
    <property type="molecule type" value="Genomic_DNA"/>
</dbReference>
<dbReference type="PANTHER" id="PTHR40078">
    <property type="entry name" value="INTEGRAL MEMBRANE PROTEIN-RELATED"/>
    <property type="match status" value="1"/>
</dbReference>
<evidence type="ECO:0000313" key="2">
    <source>
        <dbReference type="EMBL" id="KAA1427956.1"/>
    </source>
</evidence>
<reference evidence="2 3" key="1">
    <citation type="submission" date="2019-09" db="EMBL/GenBank/DDBJ databases">
        <title>Nocardioides panacisoli sp. nov., isolated from the soil of a ginseng field.</title>
        <authorList>
            <person name="Cho C."/>
        </authorList>
    </citation>
    <scope>NUCLEOTIDE SEQUENCE [LARGE SCALE GENOMIC DNA]</scope>
    <source>
        <strain evidence="2 3">BN140041</strain>
    </source>
</reference>